<comment type="caution">
    <text evidence="2">The sequence shown here is derived from an EMBL/GenBank/DDBJ whole genome shotgun (WGS) entry which is preliminary data.</text>
</comment>
<dbReference type="AlphaFoldDB" id="A0A5B7I9W5"/>
<evidence type="ECO:0000256" key="1">
    <source>
        <dbReference type="SAM" id="MobiDB-lite"/>
    </source>
</evidence>
<reference evidence="2 3" key="1">
    <citation type="submission" date="2019-05" db="EMBL/GenBank/DDBJ databases">
        <title>Another draft genome of Portunus trituberculatus and its Hox gene families provides insights of decapod evolution.</title>
        <authorList>
            <person name="Jeong J.-H."/>
            <person name="Song I."/>
            <person name="Kim S."/>
            <person name="Choi T."/>
            <person name="Kim D."/>
            <person name="Ryu S."/>
            <person name="Kim W."/>
        </authorList>
    </citation>
    <scope>NUCLEOTIDE SEQUENCE [LARGE SCALE GENOMIC DNA]</scope>
    <source>
        <tissue evidence="2">Muscle</tissue>
    </source>
</reference>
<name>A0A5B7I9W5_PORTR</name>
<protein>
    <submittedName>
        <fullName evidence="2">Uncharacterized protein</fullName>
    </submittedName>
</protein>
<organism evidence="2 3">
    <name type="scientific">Portunus trituberculatus</name>
    <name type="common">Swimming crab</name>
    <name type="synonym">Neptunus trituberculatus</name>
    <dbReference type="NCBI Taxonomy" id="210409"/>
    <lineage>
        <taxon>Eukaryota</taxon>
        <taxon>Metazoa</taxon>
        <taxon>Ecdysozoa</taxon>
        <taxon>Arthropoda</taxon>
        <taxon>Crustacea</taxon>
        <taxon>Multicrustacea</taxon>
        <taxon>Malacostraca</taxon>
        <taxon>Eumalacostraca</taxon>
        <taxon>Eucarida</taxon>
        <taxon>Decapoda</taxon>
        <taxon>Pleocyemata</taxon>
        <taxon>Brachyura</taxon>
        <taxon>Eubrachyura</taxon>
        <taxon>Portunoidea</taxon>
        <taxon>Portunidae</taxon>
        <taxon>Portuninae</taxon>
        <taxon>Portunus</taxon>
    </lineage>
</organism>
<evidence type="ECO:0000313" key="3">
    <source>
        <dbReference type="Proteomes" id="UP000324222"/>
    </source>
</evidence>
<dbReference type="EMBL" id="VSRR010056494">
    <property type="protein sequence ID" value="MPC81280.1"/>
    <property type="molecule type" value="Genomic_DNA"/>
</dbReference>
<keyword evidence="3" id="KW-1185">Reference proteome</keyword>
<dbReference type="Proteomes" id="UP000324222">
    <property type="component" value="Unassembled WGS sequence"/>
</dbReference>
<sequence length="117" mass="12648">MALSSWEGHVQRGLDGPKGSRAPLTPGGKRRRKGPQGVDCDAPLNPAFLPSSTTLASLHSSRPIQLHRHSARILIAFPPQRLHVAPTTSSNSIKKSLAIPASRHLLPSPSTNAQWWQ</sequence>
<gene>
    <name evidence="2" type="ORF">E2C01_075887</name>
</gene>
<proteinExistence type="predicted"/>
<accession>A0A5B7I9W5</accession>
<feature type="region of interest" description="Disordered" evidence="1">
    <location>
        <begin position="1"/>
        <end position="45"/>
    </location>
</feature>
<evidence type="ECO:0000313" key="2">
    <source>
        <dbReference type="EMBL" id="MPC81280.1"/>
    </source>
</evidence>